<dbReference type="PANTHER" id="PTHR33826">
    <property type="entry name" value="F20B24.21"/>
    <property type="match status" value="1"/>
</dbReference>
<feature type="compositionally biased region" description="Pro residues" evidence="1">
    <location>
        <begin position="312"/>
        <end position="324"/>
    </location>
</feature>
<proteinExistence type="predicted"/>
<evidence type="ECO:0000256" key="2">
    <source>
        <dbReference type="SAM" id="Phobius"/>
    </source>
</evidence>
<feature type="compositionally biased region" description="Polar residues" evidence="1">
    <location>
        <begin position="445"/>
        <end position="454"/>
    </location>
</feature>
<dbReference type="PANTHER" id="PTHR33826:SF2">
    <property type="entry name" value="HYDROXYPROLINE-RICH GLYCOPROTEIN FAMILY PROTEIN"/>
    <property type="match status" value="1"/>
</dbReference>
<feature type="compositionally biased region" description="Pro residues" evidence="1">
    <location>
        <begin position="421"/>
        <end position="439"/>
    </location>
</feature>
<dbReference type="Pfam" id="PF23041">
    <property type="entry name" value="DUF7036"/>
    <property type="match status" value="2"/>
</dbReference>
<feature type="region of interest" description="Disordered" evidence="1">
    <location>
        <begin position="1"/>
        <end position="21"/>
    </location>
</feature>
<gene>
    <name evidence="4" type="ORF">OLEA9_A063891</name>
</gene>
<accession>A0A8S0S5T0</accession>
<keyword evidence="2" id="KW-1133">Transmembrane helix</keyword>
<sequence>MGKAEDEQPLPSTTLNTQSATPNAGNSNGCCLGCSRLLRKVVTFRCIFVLVLGVAVLLSAVFWLPFLRLGGEKHLDLDYPGHDIVASFMIKKPSSFLDNYVIQLENDIFALISFPTTKVEIINFTPAGSNTTNVVFAVESDVTTRSLIRASFVSMVIHPSYLHLTPSLFGDPFSFEVLKFKGGITASPNQKAFLLQKVQIRFNFTLNFSIDELLNNFYELTSQLKSGLHLATYENLYLSLTNLKGSTMVPPTTVDTQVVLAVGLNPSKSRLKQLAKTITNSHTKNLGLNNTVFGRVKQVRLSSMSINVTSPSPSPSPSPYPLPPSHHHHHHHHRHHHDPSRAPGISPAPSTGESGPVTGKESPEPAPVSAPAPALAPGKSQVAKPPGCHFGYKNRFPRKPNEGYHMRPTASPVYAPSVTPSQPPQQFDPPIPDVPPVPATSPSSNVAYNHNHPPSKSDHAGPPDKLPLVSPALSPSSAGTFSSSLWAFPLFLLFTHLWQQRM</sequence>
<reference evidence="4 5" key="1">
    <citation type="submission" date="2019-12" db="EMBL/GenBank/DDBJ databases">
        <authorList>
            <person name="Alioto T."/>
            <person name="Alioto T."/>
            <person name="Gomez Garrido J."/>
        </authorList>
    </citation>
    <scope>NUCLEOTIDE SEQUENCE [LARGE SCALE GENOMIC DNA]</scope>
</reference>
<keyword evidence="5" id="KW-1185">Reference proteome</keyword>
<evidence type="ECO:0000313" key="5">
    <source>
        <dbReference type="Proteomes" id="UP000594638"/>
    </source>
</evidence>
<feature type="compositionally biased region" description="Basic residues" evidence="1">
    <location>
        <begin position="325"/>
        <end position="338"/>
    </location>
</feature>
<dbReference type="AlphaFoldDB" id="A0A8S0S5T0"/>
<dbReference type="OrthoDB" id="687571at2759"/>
<evidence type="ECO:0000259" key="3">
    <source>
        <dbReference type="Pfam" id="PF23041"/>
    </source>
</evidence>
<evidence type="ECO:0000256" key="1">
    <source>
        <dbReference type="SAM" id="MobiDB-lite"/>
    </source>
</evidence>
<feature type="domain" description="DUF7036" evidence="3">
    <location>
        <begin position="203"/>
        <end position="294"/>
    </location>
</feature>
<organism evidence="4 5">
    <name type="scientific">Olea europaea subsp. europaea</name>
    <dbReference type="NCBI Taxonomy" id="158383"/>
    <lineage>
        <taxon>Eukaryota</taxon>
        <taxon>Viridiplantae</taxon>
        <taxon>Streptophyta</taxon>
        <taxon>Embryophyta</taxon>
        <taxon>Tracheophyta</taxon>
        <taxon>Spermatophyta</taxon>
        <taxon>Magnoliopsida</taxon>
        <taxon>eudicotyledons</taxon>
        <taxon>Gunneridae</taxon>
        <taxon>Pentapetalae</taxon>
        <taxon>asterids</taxon>
        <taxon>lamiids</taxon>
        <taxon>Lamiales</taxon>
        <taxon>Oleaceae</taxon>
        <taxon>Oleeae</taxon>
        <taxon>Olea</taxon>
    </lineage>
</organism>
<dbReference type="EMBL" id="CACTIH010003894">
    <property type="protein sequence ID" value="CAA2986949.1"/>
    <property type="molecule type" value="Genomic_DNA"/>
</dbReference>
<evidence type="ECO:0000313" key="4">
    <source>
        <dbReference type="EMBL" id="CAA2986949.1"/>
    </source>
</evidence>
<keyword evidence="2" id="KW-0812">Transmembrane</keyword>
<keyword evidence="2" id="KW-0472">Membrane</keyword>
<dbReference type="Gramene" id="OE9A063891T1">
    <property type="protein sequence ID" value="OE9A063891C1"/>
    <property type="gene ID" value="OE9A063891"/>
</dbReference>
<dbReference type="Proteomes" id="UP000594638">
    <property type="component" value="Unassembled WGS sequence"/>
</dbReference>
<feature type="domain" description="DUF7036" evidence="3">
    <location>
        <begin position="87"/>
        <end position="170"/>
    </location>
</feature>
<name>A0A8S0S5T0_OLEEU</name>
<dbReference type="InterPro" id="IPR055464">
    <property type="entry name" value="DUF7036"/>
</dbReference>
<feature type="region of interest" description="Disordered" evidence="1">
    <location>
        <begin position="306"/>
        <end position="468"/>
    </location>
</feature>
<feature type="transmembrane region" description="Helical" evidence="2">
    <location>
        <begin position="46"/>
        <end position="66"/>
    </location>
</feature>
<protein>
    <recommendedName>
        <fullName evidence="3">DUF7036 domain-containing protein</fullName>
    </recommendedName>
</protein>
<comment type="caution">
    <text evidence="4">The sequence shown here is derived from an EMBL/GenBank/DDBJ whole genome shotgun (WGS) entry which is preliminary data.</text>
</comment>
<feature type="compositionally biased region" description="Polar residues" evidence="1">
    <location>
        <begin position="10"/>
        <end position="21"/>
    </location>
</feature>